<sequence length="185" mass="20336">MSRWGLWMSALERRHQARFRATRRMTGRSRRAVPIPGGLTTFTVALGVLLGVAASFEIQAVWGGAEASGAVVKTWADAKGTGYADVVFTTSQGRRVRASVKEDGWAEMPKAGERVRVWYQPARPVDSAVDARRPGLGVGWQEHAVIWLITVGVFGTMAYRYRTKDAGARDVVLRRSPKDAPPLDL</sequence>
<keyword evidence="1" id="KW-1133">Transmembrane helix</keyword>
<name>A0A1H6BL49_9ACTN</name>
<organism evidence="2 3">
    <name type="scientific">Thermomonospora echinospora</name>
    <dbReference type="NCBI Taxonomy" id="1992"/>
    <lineage>
        <taxon>Bacteria</taxon>
        <taxon>Bacillati</taxon>
        <taxon>Actinomycetota</taxon>
        <taxon>Actinomycetes</taxon>
        <taxon>Streptosporangiales</taxon>
        <taxon>Thermomonosporaceae</taxon>
        <taxon>Thermomonospora</taxon>
    </lineage>
</organism>
<evidence type="ECO:0000256" key="1">
    <source>
        <dbReference type="SAM" id="Phobius"/>
    </source>
</evidence>
<evidence type="ECO:0008006" key="4">
    <source>
        <dbReference type="Google" id="ProtNLM"/>
    </source>
</evidence>
<reference evidence="3" key="1">
    <citation type="submission" date="2016-10" db="EMBL/GenBank/DDBJ databases">
        <authorList>
            <person name="Varghese N."/>
            <person name="Submissions S."/>
        </authorList>
    </citation>
    <scope>NUCLEOTIDE SEQUENCE [LARGE SCALE GENOMIC DNA]</scope>
    <source>
        <strain evidence="3">DSM 43163</strain>
    </source>
</reference>
<proteinExistence type="predicted"/>
<dbReference type="EMBL" id="FNVO01000007">
    <property type="protein sequence ID" value="SEG60926.1"/>
    <property type="molecule type" value="Genomic_DNA"/>
</dbReference>
<protein>
    <recommendedName>
        <fullName evidence="4">DUF3592 domain-containing protein</fullName>
    </recommendedName>
</protein>
<gene>
    <name evidence="2" type="ORF">SAMN04489712_107168</name>
</gene>
<evidence type="ECO:0000313" key="3">
    <source>
        <dbReference type="Proteomes" id="UP000236723"/>
    </source>
</evidence>
<feature type="transmembrane region" description="Helical" evidence="1">
    <location>
        <begin position="144"/>
        <end position="161"/>
    </location>
</feature>
<keyword evidence="1" id="KW-0472">Membrane</keyword>
<dbReference type="AlphaFoldDB" id="A0A1H6BL49"/>
<dbReference type="Proteomes" id="UP000236723">
    <property type="component" value="Unassembled WGS sequence"/>
</dbReference>
<keyword evidence="3" id="KW-1185">Reference proteome</keyword>
<accession>A0A1H6BL49</accession>
<evidence type="ECO:0000313" key="2">
    <source>
        <dbReference type="EMBL" id="SEG60926.1"/>
    </source>
</evidence>
<keyword evidence="1" id="KW-0812">Transmembrane</keyword>